<evidence type="ECO:0000313" key="1">
    <source>
        <dbReference type="EMBL" id="TQJ18915.1"/>
    </source>
</evidence>
<accession>A0A542EUB3</accession>
<dbReference type="EMBL" id="VFMM01000001">
    <property type="protein sequence ID" value="TQJ18915.1"/>
    <property type="molecule type" value="Genomic_DNA"/>
</dbReference>
<evidence type="ECO:0000313" key="2">
    <source>
        <dbReference type="Proteomes" id="UP000316298"/>
    </source>
</evidence>
<name>A0A542EUB3_9ACTN</name>
<reference evidence="1 2" key="1">
    <citation type="submission" date="2019-06" db="EMBL/GenBank/DDBJ databases">
        <title>Sequencing the genomes of 1000 actinobacteria strains.</title>
        <authorList>
            <person name="Klenk H.-P."/>
        </authorList>
    </citation>
    <scope>NUCLEOTIDE SEQUENCE [LARGE SCALE GENOMIC DNA]</scope>
    <source>
        <strain evidence="1 2">DSM 17305</strain>
    </source>
</reference>
<dbReference type="AlphaFoldDB" id="A0A542EUB3"/>
<sequence>MDCAAYDEQEQRLVDAVMAKTIAKEDLWSEIDRLKALIQGVEPAADRERAEASMKSLERALSYKAPPMSDEMAAAVRVQSQALTSNGTPDERIQVLETAMAEIGRIAASVDGAEAGRIRHLSERLAMHLETIHNHPDDQDTDGGSFLVRR</sequence>
<comment type="caution">
    <text evidence="1">The sequence shown here is derived from an EMBL/GenBank/DDBJ whole genome shotgun (WGS) entry which is preliminary data.</text>
</comment>
<gene>
    <name evidence="1" type="ORF">FB475_3069</name>
</gene>
<dbReference type="RefSeq" id="WP_141856536.1">
    <property type="nucleotide sequence ID" value="NZ_BAAAKA010000002.1"/>
</dbReference>
<dbReference type="OrthoDB" id="9841514at2"/>
<keyword evidence="2" id="KW-1185">Reference proteome</keyword>
<organism evidence="1 2">
    <name type="scientific">Kribbella jejuensis</name>
    <dbReference type="NCBI Taxonomy" id="236068"/>
    <lineage>
        <taxon>Bacteria</taxon>
        <taxon>Bacillati</taxon>
        <taxon>Actinomycetota</taxon>
        <taxon>Actinomycetes</taxon>
        <taxon>Propionibacteriales</taxon>
        <taxon>Kribbellaceae</taxon>
        <taxon>Kribbella</taxon>
    </lineage>
</organism>
<dbReference type="Proteomes" id="UP000316298">
    <property type="component" value="Unassembled WGS sequence"/>
</dbReference>
<proteinExistence type="predicted"/>
<protein>
    <submittedName>
        <fullName evidence="1">Uncharacterized protein</fullName>
    </submittedName>
</protein>